<organism evidence="1 2">
    <name type="scientific">Streptosporangium jomthongense</name>
    <dbReference type="NCBI Taxonomy" id="1193683"/>
    <lineage>
        <taxon>Bacteria</taxon>
        <taxon>Bacillati</taxon>
        <taxon>Actinomycetota</taxon>
        <taxon>Actinomycetes</taxon>
        <taxon>Streptosporangiales</taxon>
        <taxon>Streptosporangiaceae</taxon>
        <taxon>Streptosporangium</taxon>
    </lineage>
</organism>
<comment type="caution">
    <text evidence="1">The sequence shown here is derived from an EMBL/GenBank/DDBJ whole genome shotgun (WGS) entry which is preliminary data.</text>
</comment>
<keyword evidence="2" id="KW-1185">Reference proteome</keyword>
<dbReference type="Proteomes" id="UP001595698">
    <property type="component" value="Unassembled WGS sequence"/>
</dbReference>
<accession>A0ABV8EZH1</accession>
<proteinExistence type="predicted"/>
<gene>
    <name evidence="1" type="ORF">ACFOYY_09990</name>
</gene>
<evidence type="ECO:0000313" key="2">
    <source>
        <dbReference type="Proteomes" id="UP001595698"/>
    </source>
</evidence>
<evidence type="ECO:0000313" key="1">
    <source>
        <dbReference type="EMBL" id="MFC3980453.1"/>
    </source>
</evidence>
<protein>
    <submittedName>
        <fullName evidence="1">Uncharacterized protein</fullName>
    </submittedName>
</protein>
<name>A0ABV8EZH1_9ACTN</name>
<sequence>MDPTVLTAIVTALVGGAAGEVGKSAWTSLVTLARNRFGGDSGEVAALEAAPGGTTGQAEEITGILIDRATADPAFADELAAWAQETAKVVRQSHDVSNTIGGDATIHGTVIQAGDVFGSINLGPR</sequence>
<dbReference type="RefSeq" id="WP_352015834.1">
    <property type="nucleotide sequence ID" value="NZ_JBHSBC010000009.1"/>
</dbReference>
<reference evidence="2" key="1">
    <citation type="journal article" date="2019" name="Int. J. Syst. Evol. Microbiol.">
        <title>The Global Catalogue of Microorganisms (GCM) 10K type strain sequencing project: providing services to taxonomists for standard genome sequencing and annotation.</title>
        <authorList>
            <consortium name="The Broad Institute Genomics Platform"/>
            <consortium name="The Broad Institute Genome Sequencing Center for Infectious Disease"/>
            <person name="Wu L."/>
            <person name="Ma J."/>
        </authorList>
    </citation>
    <scope>NUCLEOTIDE SEQUENCE [LARGE SCALE GENOMIC DNA]</scope>
    <source>
        <strain evidence="2">TBRC 7912</strain>
    </source>
</reference>
<dbReference type="EMBL" id="JBHSBC010000009">
    <property type="protein sequence ID" value="MFC3980453.1"/>
    <property type="molecule type" value="Genomic_DNA"/>
</dbReference>